<dbReference type="AlphaFoldDB" id="A0A834P705"/>
<feature type="region of interest" description="Disordered" evidence="1">
    <location>
        <begin position="1"/>
        <end position="70"/>
    </location>
</feature>
<organism evidence="2 3">
    <name type="scientific">Vespula pensylvanica</name>
    <name type="common">Western yellow jacket</name>
    <name type="synonym">Wasp</name>
    <dbReference type="NCBI Taxonomy" id="30213"/>
    <lineage>
        <taxon>Eukaryota</taxon>
        <taxon>Metazoa</taxon>
        <taxon>Ecdysozoa</taxon>
        <taxon>Arthropoda</taxon>
        <taxon>Hexapoda</taxon>
        <taxon>Insecta</taxon>
        <taxon>Pterygota</taxon>
        <taxon>Neoptera</taxon>
        <taxon>Endopterygota</taxon>
        <taxon>Hymenoptera</taxon>
        <taxon>Apocrita</taxon>
        <taxon>Aculeata</taxon>
        <taxon>Vespoidea</taxon>
        <taxon>Vespidae</taxon>
        <taxon>Vespinae</taxon>
        <taxon>Vespula</taxon>
    </lineage>
</organism>
<keyword evidence="3" id="KW-1185">Reference proteome</keyword>
<evidence type="ECO:0000256" key="1">
    <source>
        <dbReference type="SAM" id="MobiDB-lite"/>
    </source>
</evidence>
<comment type="caution">
    <text evidence="2">The sequence shown here is derived from an EMBL/GenBank/DDBJ whole genome shotgun (WGS) entry which is preliminary data.</text>
</comment>
<sequence length="94" mass="10196">MSHKGTRSTASVAGRGGRKREGRVSSESAGRRGAGGSTENRGELARRVSAEARRGDTSTADTSSYLRPMDTTLRRNVDEIERFVDLVQANCVRL</sequence>
<dbReference type="EMBL" id="JACSDY010000004">
    <property type="protein sequence ID" value="KAF7429696.1"/>
    <property type="molecule type" value="Genomic_DNA"/>
</dbReference>
<protein>
    <submittedName>
        <fullName evidence="2">Uncharacterized protein</fullName>
    </submittedName>
</protein>
<accession>A0A834P705</accession>
<proteinExistence type="predicted"/>
<reference evidence="2" key="1">
    <citation type="journal article" date="2020" name="G3 (Bethesda)">
        <title>High-Quality Assemblies for Three Invasive Social Wasps from the &lt;i&gt;Vespula&lt;/i&gt; Genus.</title>
        <authorList>
            <person name="Harrop T.W.R."/>
            <person name="Guhlin J."/>
            <person name="McLaughlin G.M."/>
            <person name="Permina E."/>
            <person name="Stockwell P."/>
            <person name="Gilligan J."/>
            <person name="Le Lec M.F."/>
            <person name="Gruber M.A.M."/>
            <person name="Quinn O."/>
            <person name="Lovegrove M."/>
            <person name="Duncan E.J."/>
            <person name="Remnant E.J."/>
            <person name="Van Eeckhoven J."/>
            <person name="Graham B."/>
            <person name="Knapp R.A."/>
            <person name="Langford K.W."/>
            <person name="Kronenberg Z."/>
            <person name="Press M.O."/>
            <person name="Eacker S.M."/>
            <person name="Wilson-Rankin E.E."/>
            <person name="Purcell J."/>
            <person name="Lester P.J."/>
            <person name="Dearden P.K."/>
        </authorList>
    </citation>
    <scope>NUCLEOTIDE SEQUENCE</scope>
    <source>
        <strain evidence="2">Volc-1</strain>
    </source>
</reference>
<evidence type="ECO:0000313" key="3">
    <source>
        <dbReference type="Proteomes" id="UP000600918"/>
    </source>
</evidence>
<gene>
    <name evidence="2" type="ORF">H0235_006094</name>
</gene>
<dbReference type="Proteomes" id="UP000600918">
    <property type="component" value="Unassembled WGS sequence"/>
</dbReference>
<name>A0A834P705_VESPE</name>
<evidence type="ECO:0000313" key="2">
    <source>
        <dbReference type="EMBL" id="KAF7429696.1"/>
    </source>
</evidence>
<feature type="compositionally biased region" description="Basic and acidic residues" evidence="1">
    <location>
        <begin position="40"/>
        <end position="56"/>
    </location>
</feature>